<dbReference type="InterPro" id="IPR012902">
    <property type="entry name" value="N_methyl_site"/>
</dbReference>
<evidence type="ECO:0000313" key="6">
    <source>
        <dbReference type="Proteomes" id="UP001205843"/>
    </source>
</evidence>
<evidence type="ECO:0000256" key="2">
    <source>
        <dbReference type="ARBA" id="ARBA00022481"/>
    </source>
</evidence>
<keyword evidence="4" id="KW-0812">Transmembrane</keyword>
<evidence type="ECO:0000256" key="3">
    <source>
        <dbReference type="RuleBase" id="RU000389"/>
    </source>
</evidence>
<accession>A0AAE3G0A2</accession>
<comment type="similarity">
    <text evidence="1 3">Belongs to the N-Me-Phe pilin family.</text>
</comment>
<keyword evidence="3" id="KW-0281">Fimbrium</keyword>
<dbReference type="InterPro" id="IPR045584">
    <property type="entry name" value="Pilin-like"/>
</dbReference>
<dbReference type="SUPFAM" id="SSF54523">
    <property type="entry name" value="Pili subunits"/>
    <property type="match status" value="1"/>
</dbReference>
<name>A0AAE3G0A2_9GAMM</name>
<dbReference type="PROSITE" id="PS00409">
    <property type="entry name" value="PROKAR_NTER_METHYL"/>
    <property type="match status" value="1"/>
</dbReference>
<reference evidence="5" key="1">
    <citation type="submission" date="2022-03" db="EMBL/GenBank/DDBJ databases">
        <title>Genomic Encyclopedia of Type Strains, Phase III (KMG-III): the genomes of soil and plant-associated and newly described type strains.</title>
        <authorList>
            <person name="Whitman W."/>
        </authorList>
    </citation>
    <scope>NUCLEOTIDE SEQUENCE</scope>
    <source>
        <strain evidence="5">ANL 6-2</strain>
    </source>
</reference>
<protein>
    <submittedName>
        <fullName evidence="5">Type IV pilus assembly protein PilA</fullName>
    </submittedName>
</protein>
<gene>
    <name evidence="5" type="ORF">J2T57_000024</name>
</gene>
<comment type="caution">
    <text evidence="5">The sequence shown here is derived from an EMBL/GenBank/DDBJ whole genome shotgun (WGS) entry which is preliminary data.</text>
</comment>
<dbReference type="GO" id="GO:0043107">
    <property type="term" value="P:type IV pilus-dependent motility"/>
    <property type="evidence" value="ECO:0007669"/>
    <property type="project" value="TreeGrafter"/>
</dbReference>
<keyword evidence="4" id="KW-1133">Transmembrane helix</keyword>
<dbReference type="PANTHER" id="PTHR30093:SF34">
    <property type="entry name" value="PREPILIN PEPTIDASE-DEPENDENT PROTEIN D"/>
    <property type="match status" value="1"/>
</dbReference>
<keyword evidence="2" id="KW-0488">Methylation</keyword>
<keyword evidence="6" id="KW-1185">Reference proteome</keyword>
<organism evidence="5 6">
    <name type="scientific">Natronocella acetinitrilica</name>
    <dbReference type="NCBI Taxonomy" id="414046"/>
    <lineage>
        <taxon>Bacteria</taxon>
        <taxon>Pseudomonadati</taxon>
        <taxon>Pseudomonadota</taxon>
        <taxon>Gammaproteobacteria</taxon>
        <taxon>Chromatiales</taxon>
        <taxon>Ectothiorhodospiraceae</taxon>
        <taxon>Natronocella</taxon>
    </lineage>
</organism>
<dbReference type="InterPro" id="IPR001082">
    <property type="entry name" value="Pilin"/>
</dbReference>
<evidence type="ECO:0000313" key="5">
    <source>
        <dbReference type="EMBL" id="MCP1672932.1"/>
    </source>
</evidence>
<dbReference type="Pfam" id="PF00114">
    <property type="entry name" value="Pilin"/>
    <property type="match status" value="1"/>
</dbReference>
<evidence type="ECO:0000256" key="4">
    <source>
        <dbReference type="SAM" id="Phobius"/>
    </source>
</evidence>
<dbReference type="EMBL" id="JALJXV010000001">
    <property type="protein sequence ID" value="MCP1672932.1"/>
    <property type="molecule type" value="Genomic_DNA"/>
</dbReference>
<feature type="transmembrane region" description="Helical" evidence="4">
    <location>
        <begin position="7"/>
        <end position="27"/>
    </location>
</feature>
<proteinExistence type="inferred from homology"/>
<sequence length="150" mass="16053">MKAQKGFTLIELMIVVAIIGILAAIAIPQYQNYVARSQFAESNTILGGARVTVEERVAQRGLGNTNIEIGNAVSDFGIRLQGRHGAITDITDAEEGFSMTYTFGSGDDATVSDLLLDGPDVEFVYTPDGEWECGAGTDVDVRFRTGLCAN</sequence>
<keyword evidence="4" id="KW-0472">Membrane</keyword>
<dbReference type="NCBIfam" id="TIGR02532">
    <property type="entry name" value="IV_pilin_GFxxxE"/>
    <property type="match status" value="1"/>
</dbReference>
<dbReference type="GO" id="GO:0044096">
    <property type="term" value="C:type IV pilus"/>
    <property type="evidence" value="ECO:0007669"/>
    <property type="project" value="TreeGrafter"/>
</dbReference>
<evidence type="ECO:0000256" key="1">
    <source>
        <dbReference type="ARBA" id="ARBA00005233"/>
    </source>
</evidence>
<dbReference type="PANTHER" id="PTHR30093">
    <property type="entry name" value="GENERAL SECRETION PATHWAY PROTEIN G"/>
    <property type="match status" value="1"/>
</dbReference>
<dbReference type="Pfam" id="PF07963">
    <property type="entry name" value="N_methyl"/>
    <property type="match status" value="1"/>
</dbReference>
<dbReference type="AlphaFoldDB" id="A0AAE3G0A2"/>
<dbReference type="Gene3D" id="3.30.700.10">
    <property type="entry name" value="Glycoprotein, Type 4 Pilin"/>
    <property type="match status" value="1"/>
</dbReference>
<dbReference type="GO" id="GO:0007155">
    <property type="term" value="P:cell adhesion"/>
    <property type="evidence" value="ECO:0007669"/>
    <property type="project" value="InterPro"/>
</dbReference>
<dbReference type="RefSeq" id="WP_301289024.1">
    <property type="nucleotide sequence ID" value="NZ_JALJXV010000001.1"/>
</dbReference>
<dbReference type="Proteomes" id="UP001205843">
    <property type="component" value="Unassembled WGS sequence"/>
</dbReference>